<name>A0A061RL31_9CHLO</name>
<proteinExistence type="predicted"/>
<reference evidence="1" key="1">
    <citation type="submission" date="2014-05" db="EMBL/GenBank/DDBJ databases">
        <title>The transcriptome of the halophilic microalga Tetraselmis sp. GSL018 isolated from the Great Salt Lake, Utah.</title>
        <authorList>
            <person name="Jinkerson R.E."/>
            <person name="D'Adamo S."/>
            <person name="Posewitz M.C."/>
        </authorList>
    </citation>
    <scope>NUCLEOTIDE SEQUENCE</scope>
    <source>
        <strain evidence="1">GSL018</strain>
    </source>
</reference>
<gene>
    <name evidence="1" type="ORF">TSPGSL018_1824</name>
</gene>
<dbReference type="AlphaFoldDB" id="A0A061RL31"/>
<protein>
    <submittedName>
        <fullName evidence="1">Uncharacterized protein</fullName>
    </submittedName>
</protein>
<sequence length="98" mass="10936">PSISAFPGTYQEIPLSLKIPEVHGIRAVHVRVWEWALMLSPTLLVQRFAIDRIVSGPMALQMARSKLVRAATATRERQSPMLKMALGGRSGYFAVFTR</sequence>
<evidence type="ECO:0000313" key="1">
    <source>
        <dbReference type="EMBL" id="JAC71474.1"/>
    </source>
</evidence>
<feature type="non-terminal residue" evidence="1">
    <location>
        <position position="1"/>
    </location>
</feature>
<organism evidence="1">
    <name type="scientific">Tetraselmis sp. GSL018</name>
    <dbReference type="NCBI Taxonomy" id="582737"/>
    <lineage>
        <taxon>Eukaryota</taxon>
        <taxon>Viridiplantae</taxon>
        <taxon>Chlorophyta</taxon>
        <taxon>core chlorophytes</taxon>
        <taxon>Chlorodendrophyceae</taxon>
        <taxon>Chlorodendrales</taxon>
        <taxon>Chlorodendraceae</taxon>
        <taxon>Tetraselmis</taxon>
    </lineage>
</organism>
<feature type="non-terminal residue" evidence="1">
    <location>
        <position position="98"/>
    </location>
</feature>
<dbReference type="EMBL" id="GBEZ01014613">
    <property type="protein sequence ID" value="JAC71474.1"/>
    <property type="molecule type" value="Transcribed_RNA"/>
</dbReference>
<accession>A0A061RL31</accession>